<dbReference type="InterPro" id="IPR024555">
    <property type="entry name" value="PX-associated"/>
</dbReference>
<dbReference type="RefSeq" id="XP_020050475.1">
    <property type="nucleotide sequence ID" value="XM_020191499.1"/>
</dbReference>
<feature type="region of interest" description="Disordered" evidence="1">
    <location>
        <begin position="935"/>
        <end position="954"/>
    </location>
</feature>
<dbReference type="Pfam" id="PF12828">
    <property type="entry name" value="PXB"/>
    <property type="match status" value="1"/>
</dbReference>
<name>A0A1D2VRG2_9ASCO</name>
<dbReference type="SUPFAM" id="SSF64268">
    <property type="entry name" value="PX domain"/>
    <property type="match status" value="1"/>
</dbReference>
<dbReference type="EMBL" id="KV454475">
    <property type="protein sequence ID" value="ODV64168.1"/>
    <property type="molecule type" value="Genomic_DNA"/>
</dbReference>
<evidence type="ECO:0000313" key="4">
    <source>
        <dbReference type="Proteomes" id="UP000095038"/>
    </source>
</evidence>
<dbReference type="FunCoup" id="A0A1D2VRG2">
    <property type="interactions" value="27"/>
</dbReference>
<gene>
    <name evidence="3" type="ORF">ASCRUDRAFT_68186</name>
</gene>
<feature type="region of interest" description="Disordered" evidence="1">
    <location>
        <begin position="1"/>
        <end position="43"/>
    </location>
</feature>
<evidence type="ECO:0000313" key="3">
    <source>
        <dbReference type="EMBL" id="ODV64168.1"/>
    </source>
</evidence>
<feature type="domain" description="PX" evidence="2">
    <location>
        <begin position="322"/>
        <end position="589"/>
    </location>
</feature>
<dbReference type="InterPro" id="IPR047168">
    <property type="entry name" value="LEC1-like"/>
</dbReference>
<reference evidence="4" key="1">
    <citation type="submission" date="2016-05" db="EMBL/GenBank/DDBJ databases">
        <title>Comparative genomics of biotechnologically important yeasts.</title>
        <authorList>
            <consortium name="DOE Joint Genome Institute"/>
            <person name="Riley R."/>
            <person name="Haridas S."/>
            <person name="Wolfe K.H."/>
            <person name="Lopes M.R."/>
            <person name="Hittinger C.T."/>
            <person name="Goker M."/>
            <person name="Salamov A."/>
            <person name="Wisecaver J."/>
            <person name="Long T.M."/>
            <person name="Aerts A.L."/>
            <person name="Barry K."/>
            <person name="Choi C."/>
            <person name="Clum A."/>
            <person name="Coughlan A.Y."/>
            <person name="Deshpande S."/>
            <person name="Douglass A.P."/>
            <person name="Hanson S.J."/>
            <person name="Klenk H.-P."/>
            <person name="Labutti K."/>
            <person name="Lapidus A."/>
            <person name="Lindquist E."/>
            <person name="Lipzen A."/>
            <person name="Meier-Kolthoff J.P."/>
            <person name="Ohm R.A."/>
            <person name="Otillar R.P."/>
            <person name="Pangilinan J."/>
            <person name="Peng Y."/>
            <person name="Rokas A."/>
            <person name="Rosa C.A."/>
            <person name="Scheuner C."/>
            <person name="Sibirny A.A."/>
            <person name="Slot J.C."/>
            <person name="Stielow J.B."/>
            <person name="Sun H."/>
            <person name="Kurtzman C.P."/>
            <person name="Blackwell M."/>
            <person name="Grigoriev I.V."/>
            <person name="Jeffries T.W."/>
        </authorList>
    </citation>
    <scope>NUCLEOTIDE SEQUENCE [LARGE SCALE GENOMIC DNA]</scope>
    <source>
        <strain evidence="4">DSM 1968</strain>
    </source>
</reference>
<feature type="compositionally biased region" description="Low complexity" evidence="1">
    <location>
        <begin position="15"/>
        <end position="43"/>
    </location>
</feature>
<dbReference type="InterPro" id="IPR024554">
    <property type="entry name" value="LEC1-like_C"/>
</dbReference>
<dbReference type="InParanoid" id="A0A1D2VRG2"/>
<evidence type="ECO:0000259" key="2">
    <source>
        <dbReference type="PROSITE" id="PS50195"/>
    </source>
</evidence>
<dbReference type="Pfam" id="PF00787">
    <property type="entry name" value="PX"/>
    <property type="match status" value="1"/>
</dbReference>
<feature type="compositionally biased region" description="Basic and acidic residues" evidence="1">
    <location>
        <begin position="1204"/>
        <end position="1221"/>
    </location>
</feature>
<sequence length="1315" mass="154478">MPSPTTAQDADVKITNVNSNDTSNNSPNNTSNNSPNNTSNPSNCKVTLLPEQDHYLKNQLIKLQLQNEFNSLYNDHLQFLDNFGPPFNDNLNEAQINEKFIIDYAYKYPLLRFFFFNFIKNFPFILNIDNKFQFKIEENQNANNSKINNDYVNQNNSIDYNENITKKLDLNQTNNDLFFKYKFKTFYNYFLTKNLSNSVDRLELTKRKKIFLKFFNSLLILFTSSISTKNELNYYMNYKKHENQLIEDTIKNNSINNNTNYDDDQNIDIHMSNRNLLKKLNQLNSVYINNINLNIIGVIINDPEVNTPNKNKSHNNQDSNSSSYLSKFSSYLYPTSKSSRYYQFVISTNFKSYLGNDSDQFIIQNFNVARRYSDFKTLHQSLSKEFPHINFPDLPLKYKKINSSSFNFNLLLNENDQSNDNDLDDIDGIQLLDHILSSNKNFTKKKNKKTDQKNNSTINSNSNSDSDLSASKQPKDKLITLSRPNIFKKNSSSTSEKHVSSNNDDIDDIDDLDDLDDLNNLSKGSKNNISPLSTTSSFEGSANKNEIKKIPRENLRILLKGYLISLIKIPKISNSLILKEFLSRDSIQKFNNIQKKDFLIRKKFELINLKNQFILQKKIFLSNLELKNELNNFKENYLLNNDVDTTHMLFIIFNEIKEKNSIDELSPILKVLIRWFKFQITSVIYNVFFDSTTNSLKNSTLDNKNNININGANTNTNSNIDSASSLQNYELYNQLKKFHSLFPYSIVYQILKFTNPVVIIKKIFDLFLYQPPSLNFRPNFLFSNPNEEKSDNGNNNNNRSKSFLQTLFSIVINDDLSKINEEINKVESKFISREKNYLKILIFFIKINCNEFHESENGSENGTGSKKLTSIKKNILNSYENKKYGDMDLILIILLNKELWKLCELKYNKGDEKIIMNSYQHWKIHQKSLDVEKENQLDEEQDENEENTKKEKASIKRRLSLKKKKRGLSVEFKNSSKSKSETEEYELYSNLKELFKLYTRKKDKEIYEDLWSEPYLISMIKDFFIIFYEPLIKVMKAADIHLALKEFKFFLNDLIIILEYLYENFYLIKPDKIFLILNLLLNKYEGFAFEFIHNIYKNDNEELFNSFINWVDQFFNFLKFYKTNEANSGLRIDLKAFIEKNAEGIDVDRLVKEIDMIIEEKQRLRKVYDVKKEGEAEKQQQKKCGRSLGETERSNRSETVCSAESERHNEEGLKQETMRDGEWYSKPFNELNFGMEDFGFNKDDFHELTNELNELQKISTNDSEDEQLNKFLNTKDYYQILESGPARDSSESSEISKLSRQFERLVHEALEAYGR</sequence>
<evidence type="ECO:0000256" key="1">
    <source>
        <dbReference type="SAM" id="MobiDB-lite"/>
    </source>
</evidence>
<dbReference type="OrthoDB" id="2117459at2759"/>
<feature type="region of interest" description="Disordered" evidence="1">
    <location>
        <begin position="1179"/>
        <end position="1221"/>
    </location>
</feature>
<dbReference type="STRING" id="1344418.A0A1D2VRG2"/>
<dbReference type="PANTHER" id="PTHR47185">
    <property type="entry name" value="PX DOMAIN-CONTAINING PROTEIN YPR097W"/>
    <property type="match status" value="1"/>
</dbReference>
<dbReference type="SMART" id="SM00312">
    <property type="entry name" value="PX"/>
    <property type="match status" value="1"/>
</dbReference>
<proteinExistence type="predicted"/>
<accession>A0A1D2VRG2</accession>
<dbReference type="PROSITE" id="PS50195">
    <property type="entry name" value="PX"/>
    <property type="match status" value="1"/>
</dbReference>
<dbReference type="InterPro" id="IPR036871">
    <property type="entry name" value="PX_dom_sf"/>
</dbReference>
<dbReference type="GO" id="GO:0035091">
    <property type="term" value="F:phosphatidylinositol binding"/>
    <property type="evidence" value="ECO:0007669"/>
    <property type="project" value="InterPro"/>
</dbReference>
<organism evidence="3 4">
    <name type="scientific">Ascoidea rubescens DSM 1968</name>
    <dbReference type="NCBI Taxonomy" id="1344418"/>
    <lineage>
        <taxon>Eukaryota</taxon>
        <taxon>Fungi</taxon>
        <taxon>Dikarya</taxon>
        <taxon>Ascomycota</taxon>
        <taxon>Saccharomycotina</taxon>
        <taxon>Saccharomycetes</taxon>
        <taxon>Ascoideaceae</taxon>
        <taxon>Ascoidea</taxon>
    </lineage>
</organism>
<keyword evidence="4" id="KW-1185">Reference proteome</keyword>
<dbReference type="PANTHER" id="PTHR47185:SF1">
    <property type="entry name" value="PX DOMAIN-CONTAINING PROTEIN YPR097W"/>
    <property type="match status" value="1"/>
</dbReference>
<feature type="region of interest" description="Disordered" evidence="1">
    <location>
        <begin position="443"/>
        <end position="483"/>
    </location>
</feature>
<dbReference type="GeneID" id="30965135"/>
<dbReference type="Pfam" id="PF12825">
    <property type="entry name" value="DUF3818"/>
    <property type="match status" value="1"/>
</dbReference>
<dbReference type="InterPro" id="IPR001683">
    <property type="entry name" value="PX_dom"/>
</dbReference>
<dbReference type="Proteomes" id="UP000095038">
    <property type="component" value="Unassembled WGS sequence"/>
</dbReference>
<protein>
    <recommendedName>
        <fullName evidence="2">PX domain-containing protein</fullName>
    </recommendedName>
</protein>
<feature type="compositionally biased region" description="Low complexity" evidence="1">
    <location>
        <begin position="453"/>
        <end position="471"/>
    </location>
</feature>
<dbReference type="Gene3D" id="3.30.1520.10">
    <property type="entry name" value="Phox-like domain"/>
    <property type="match status" value="1"/>
</dbReference>